<sequence>MVELIFAFFLVAHRGASADAPENTLPAFELAWKQGADAIEGDFQLTKDGHIVCIHDSDTKKVAGKTLQIAQSTLAELKTLDVGSWKHRKFENTRIPTLAEVLATVPVGKKIFIEVKNGPEMAAPLQKALARCQLKPEQIVVISFDASFVTAWKKREPDCRTMLIISHNRRRWGLSPSGDRTLALLKETGADGLSSNTHRAVNRKFVKRLREAGYEHHVWTVNDSKAARRFLAYGTRSITTDRPGALRKELMQR</sequence>
<evidence type="ECO:0000313" key="2">
    <source>
        <dbReference type="EMBL" id="GHC61253.1"/>
    </source>
</evidence>
<dbReference type="GO" id="GO:0008081">
    <property type="term" value="F:phosphoric diester hydrolase activity"/>
    <property type="evidence" value="ECO:0007669"/>
    <property type="project" value="InterPro"/>
</dbReference>
<dbReference type="CDD" id="cd08582">
    <property type="entry name" value="GDPD_like_2"/>
    <property type="match status" value="1"/>
</dbReference>
<feature type="domain" description="GP-PDE" evidence="1">
    <location>
        <begin position="8"/>
        <end position="250"/>
    </location>
</feature>
<reference evidence="2" key="2">
    <citation type="submission" date="2020-09" db="EMBL/GenBank/DDBJ databases">
        <authorList>
            <person name="Sun Q."/>
            <person name="Kim S."/>
        </authorList>
    </citation>
    <scope>NUCLEOTIDE SEQUENCE</scope>
    <source>
        <strain evidence="2">KCTC 12988</strain>
    </source>
</reference>
<organism evidence="2 3">
    <name type="scientific">Roseibacillus persicicus</name>
    <dbReference type="NCBI Taxonomy" id="454148"/>
    <lineage>
        <taxon>Bacteria</taxon>
        <taxon>Pseudomonadati</taxon>
        <taxon>Verrucomicrobiota</taxon>
        <taxon>Verrucomicrobiia</taxon>
        <taxon>Verrucomicrobiales</taxon>
        <taxon>Verrucomicrobiaceae</taxon>
        <taxon>Roseibacillus</taxon>
    </lineage>
</organism>
<dbReference type="Pfam" id="PF03009">
    <property type="entry name" value="GDPD"/>
    <property type="match status" value="1"/>
</dbReference>
<dbReference type="AlphaFoldDB" id="A0A918WNC7"/>
<dbReference type="PANTHER" id="PTHR46211">
    <property type="entry name" value="GLYCEROPHOSPHORYL DIESTER PHOSPHODIESTERASE"/>
    <property type="match status" value="1"/>
</dbReference>
<name>A0A918WNC7_9BACT</name>
<accession>A0A918WNC7</accession>
<proteinExistence type="predicted"/>
<dbReference type="Gene3D" id="3.20.20.190">
    <property type="entry name" value="Phosphatidylinositol (PI) phosphodiesterase"/>
    <property type="match status" value="1"/>
</dbReference>
<dbReference type="PROSITE" id="PS51704">
    <property type="entry name" value="GP_PDE"/>
    <property type="match status" value="1"/>
</dbReference>
<dbReference type="PANTHER" id="PTHR46211:SF1">
    <property type="entry name" value="GLYCEROPHOSPHODIESTER PHOSPHODIESTERASE, CYTOPLASMIC"/>
    <property type="match status" value="1"/>
</dbReference>
<dbReference type="InterPro" id="IPR030395">
    <property type="entry name" value="GP_PDE_dom"/>
</dbReference>
<dbReference type="InterPro" id="IPR017946">
    <property type="entry name" value="PLC-like_Pdiesterase_TIM-brl"/>
</dbReference>
<protein>
    <submittedName>
        <fullName evidence="2">Glycerophosphoryl diester phosphodiesterase</fullName>
    </submittedName>
</protein>
<reference evidence="2" key="1">
    <citation type="journal article" date="2014" name="Int. J. Syst. Evol. Microbiol.">
        <title>Complete genome sequence of Corynebacterium casei LMG S-19264T (=DSM 44701T), isolated from a smear-ripened cheese.</title>
        <authorList>
            <consortium name="US DOE Joint Genome Institute (JGI-PGF)"/>
            <person name="Walter F."/>
            <person name="Albersmeier A."/>
            <person name="Kalinowski J."/>
            <person name="Ruckert C."/>
        </authorList>
    </citation>
    <scope>NUCLEOTIDE SEQUENCE</scope>
    <source>
        <strain evidence="2">KCTC 12988</strain>
    </source>
</reference>
<dbReference type="GO" id="GO:0006629">
    <property type="term" value="P:lipid metabolic process"/>
    <property type="evidence" value="ECO:0007669"/>
    <property type="project" value="InterPro"/>
</dbReference>
<dbReference type="EMBL" id="BMXI01000014">
    <property type="protein sequence ID" value="GHC61253.1"/>
    <property type="molecule type" value="Genomic_DNA"/>
</dbReference>
<dbReference type="Proteomes" id="UP000644507">
    <property type="component" value="Unassembled WGS sequence"/>
</dbReference>
<evidence type="ECO:0000313" key="3">
    <source>
        <dbReference type="Proteomes" id="UP000644507"/>
    </source>
</evidence>
<comment type="caution">
    <text evidence="2">The sequence shown here is derived from an EMBL/GenBank/DDBJ whole genome shotgun (WGS) entry which is preliminary data.</text>
</comment>
<keyword evidence="3" id="KW-1185">Reference proteome</keyword>
<evidence type="ECO:0000259" key="1">
    <source>
        <dbReference type="PROSITE" id="PS51704"/>
    </source>
</evidence>
<gene>
    <name evidence="2" type="primary">ugpQ</name>
    <name evidence="2" type="ORF">GCM10007100_30680</name>
</gene>
<dbReference type="SUPFAM" id="SSF51695">
    <property type="entry name" value="PLC-like phosphodiesterases"/>
    <property type="match status" value="1"/>
</dbReference>
<dbReference type="RefSeq" id="WP_189571759.1">
    <property type="nucleotide sequence ID" value="NZ_BMXI01000014.1"/>
</dbReference>